<dbReference type="InterPro" id="IPR013087">
    <property type="entry name" value="Znf_C2H2_type"/>
</dbReference>
<dbReference type="OrthoDB" id="3437960at2759"/>
<keyword evidence="5" id="KW-1185">Reference proteome</keyword>
<dbReference type="PROSITE" id="PS00028">
    <property type="entry name" value="ZINC_FINGER_C2H2_1"/>
    <property type="match status" value="1"/>
</dbReference>
<evidence type="ECO:0000256" key="2">
    <source>
        <dbReference type="SAM" id="MobiDB-lite"/>
    </source>
</evidence>
<evidence type="ECO:0000313" key="5">
    <source>
        <dbReference type="Proteomes" id="UP000799118"/>
    </source>
</evidence>
<keyword evidence="1" id="KW-0479">Metal-binding</keyword>
<dbReference type="Gene3D" id="3.30.160.60">
    <property type="entry name" value="Classic Zinc Finger"/>
    <property type="match status" value="1"/>
</dbReference>
<dbReference type="SMART" id="SM00355">
    <property type="entry name" value="ZnF_C2H2"/>
    <property type="match status" value="2"/>
</dbReference>
<evidence type="ECO:0000259" key="3">
    <source>
        <dbReference type="PROSITE" id="PS50157"/>
    </source>
</evidence>
<accession>A0A6A4ICJ0</accession>
<protein>
    <recommendedName>
        <fullName evidence="3">C2H2-type domain-containing protein</fullName>
    </recommendedName>
</protein>
<evidence type="ECO:0000313" key="4">
    <source>
        <dbReference type="EMBL" id="KAE9409862.1"/>
    </source>
</evidence>
<dbReference type="EMBL" id="ML769386">
    <property type="protein sequence ID" value="KAE9409862.1"/>
    <property type="molecule type" value="Genomic_DNA"/>
</dbReference>
<feature type="region of interest" description="Disordered" evidence="2">
    <location>
        <begin position="129"/>
        <end position="162"/>
    </location>
</feature>
<organism evidence="4 5">
    <name type="scientific">Gymnopus androsaceus JB14</name>
    <dbReference type="NCBI Taxonomy" id="1447944"/>
    <lineage>
        <taxon>Eukaryota</taxon>
        <taxon>Fungi</taxon>
        <taxon>Dikarya</taxon>
        <taxon>Basidiomycota</taxon>
        <taxon>Agaricomycotina</taxon>
        <taxon>Agaricomycetes</taxon>
        <taxon>Agaricomycetidae</taxon>
        <taxon>Agaricales</taxon>
        <taxon>Marasmiineae</taxon>
        <taxon>Omphalotaceae</taxon>
        <taxon>Gymnopus</taxon>
    </lineage>
</organism>
<feature type="domain" description="C2H2-type" evidence="3">
    <location>
        <begin position="170"/>
        <end position="198"/>
    </location>
</feature>
<dbReference type="InterPro" id="IPR036236">
    <property type="entry name" value="Znf_C2H2_sf"/>
</dbReference>
<dbReference type="AlphaFoldDB" id="A0A6A4ICJ0"/>
<keyword evidence="1" id="KW-0863">Zinc-finger</keyword>
<dbReference type="PROSITE" id="PS50157">
    <property type="entry name" value="ZINC_FINGER_C2H2_2"/>
    <property type="match status" value="1"/>
</dbReference>
<dbReference type="GO" id="GO:0008270">
    <property type="term" value="F:zinc ion binding"/>
    <property type="evidence" value="ECO:0007669"/>
    <property type="project" value="UniProtKB-KW"/>
</dbReference>
<proteinExistence type="predicted"/>
<keyword evidence="1" id="KW-0862">Zinc</keyword>
<name>A0A6A4ICJ0_9AGAR</name>
<reference evidence="4" key="1">
    <citation type="journal article" date="2019" name="Environ. Microbiol.">
        <title>Fungal ecological strategies reflected in gene transcription - a case study of two litter decomposers.</title>
        <authorList>
            <person name="Barbi F."/>
            <person name="Kohler A."/>
            <person name="Barry K."/>
            <person name="Baskaran P."/>
            <person name="Daum C."/>
            <person name="Fauchery L."/>
            <person name="Ihrmark K."/>
            <person name="Kuo A."/>
            <person name="LaButti K."/>
            <person name="Lipzen A."/>
            <person name="Morin E."/>
            <person name="Grigoriev I.V."/>
            <person name="Henrissat B."/>
            <person name="Lindahl B."/>
            <person name="Martin F."/>
        </authorList>
    </citation>
    <scope>NUCLEOTIDE SEQUENCE</scope>
    <source>
        <strain evidence="4">JB14</strain>
    </source>
</reference>
<dbReference type="SUPFAM" id="SSF57667">
    <property type="entry name" value="beta-beta-alpha zinc fingers"/>
    <property type="match status" value="1"/>
</dbReference>
<dbReference type="Proteomes" id="UP000799118">
    <property type="component" value="Unassembled WGS sequence"/>
</dbReference>
<feature type="compositionally biased region" description="Polar residues" evidence="2">
    <location>
        <begin position="131"/>
        <end position="161"/>
    </location>
</feature>
<evidence type="ECO:0000256" key="1">
    <source>
        <dbReference type="PROSITE-ProRule" id="PRU00042"/>
    </source>
</evidence>
<sequence length="238" mass="26427">MSPLSLDFRDEGMYYFLRLSLDNEPVISQRPIPFTADEISSIASEPGNYNCFTAFPQPTMDSYLTHLPSSSTTGATHPGLLPFEASSLSHLPHRPVINSHPSVPTAPSSSMIGDWLQCRTPIKTCADLQSRDSGQSNQTVRLKSGKPTTMTSIVEPSQQRSGIRKSTRKFECTFCPKIYTAKHNLQSHVDSKHLGIEKKWRCEYCGLGFTGSRACVRHRKNRTNGIRTSRTTALSHGP</sequence>
<gene>
    <name evidence="4" type="ORF">BT96DRAFT_912814</name>
</gene>